<gene>
    <name evidence="1" type="ORF">NB063_08345</name>
</gene>
<dbReference type="Proteomes" id="UP001202961">
    <property type="component" value="Unassembled WGS sequence"/>
</dbReference>
<reference evidence="1 2" key="1">
    <citation type="journal article" date="2022" name="Syst. Appl. Microbiol.">
        <title>Rhodopirellula aestuarii sp. nov., a novel member of the genus Rhodopirellula isolated from brackish sediments collected in the Tagus River estuary, Portugal.</title>
        <authorList>
            <person name="Vitorino I.R."/>
            <person name="Klimek D."/>
            <person name="Calusinska M."/>
            <person name="Lobo-da-Cunha A."/>
            <person name="Vasconcelos V."/>
            <person name="Lage O.M."/>
        </authorList>
    </citation>
    <scope>NUCLEOTIDE SEQUENCE [LARGE SCALE GENOMIC DNA]</scope>
    <source>
        <strain evidence="1 2">ICT_H3.1</strain>
    </source>
</reference>
<evidence type="ECO:0000313" key="2">
    <source>
        <dbReference type="Proteomes" id="UP001202961"/>
    </source>
</evidence>
<proteinExistence type="predicted"/>
<evidence type="ECO:0008006" key="3">
    <source>
        <dbReference type="Google" id="ProtNLM"/>
    </source>
</evidence>
<comment type="caution">
    <text evidence="1">The sequence shown here is derived from an EMBL/GenBank/DDBJ whole genome shotgun (WGS) entry which is preliminary data.</text>
</comment>
<keyword evidence="2" id="KW-1185">Reference proteome</keyword>
<organism evidence="1 2">
    <name type="scientific">Aporhodopirellula aestuarii</name>
    <dbReference type="NCBI Taxonomy" id="2950107"/>
    <lineage>
        <taxon>Bacteria</taxon>
        <taxon>Pseudomonadati</taxon>
        <taxon>Planctomycetota</taxon>
        <taxon>Planctomycetia</taxon>
        <taxon>Pirellulales</taxon>
        <taxon>Pirellulaceae</taxon>
        <taxon>Aporhodopirellula</taxon>
    </lineage>
</organism>
<protein>
    <recommendedName>
        <fullName evidence="3">Secreted protein</fullName>
    </recommendedName>
</protein>
<dbReference type="RefSeq" id="WP_250928305.1">
    <property type="nucleotide sequence ID" value="NZ_JAMQBK010000024.1"/>
</dbReference>
<name>A0ABT0U1B1_9BACT</name>
<evidence type="ECO:0000313" key="1">
    <source>
        <dbReference type="EMBL" id="MCM2370637.1"/>
    </source>
</evidence>
<accession>A0ABT0U1B1</accession>
<dbReference type="EMBL" id="JAMQBK010000024">
    <property type="protein sequence ID" value="MCM2370637.1"/>
    <property type="molecule type" value="Genomic_DNA"/>
</dbReference>
<sequence length="63" mass="6947">MLLSQSGLIRWQCVLLFSVALVLGCSDTEPHTTSGDELSNYLEQHPELAEAVEDDVDPAMNQE</sequence>